<dbReference type="InterPro" id="IPR054384">
    <property type="entry name" value="SecDF_P1_head"/>
</dbReference>
<keyword evidence="1" id="KW-0732">Signal</keyword>
<accession>A0A7W3JMZ0</accession>
<evidence type="ECO:0000259" key="2">
    <source>
        <dbReference type="Pfam" id="PF22599"/>
    </source>
</evidence>
<feature type="signal peptide" evidence="1">
    <location>
        <begin position="1"/>
        <end position="25"/>
    </location>
</feature>
<feature type="domain" description="SecDF P1 head subdomain" evidence="2">
    <location>
        <begin position="60"/>
        <end position="154"/>
    </location>
</feature>
<dbReference type="EMBL" id="JACGWY010000001">
    <property type="protein sequence ID" value="MBA8815765.1"/>
    <property type="molecule type" value="Genomic_DNA"/>
</dbReference>
<evidence type="ECO:0000256" key="1">
    <source>
        <dbReference type="SAM" id="SignalP"/>
    </source>
</evidence>
<sequence length="162" mass="16648">MAFYPYRFAPIILAAFLLIGCSAPAPTGETPLSETAAPAGGTIELAVSETCATGSDPKCVPVGSGSIVSPATFERAQVSSAVVAENQKNAVEVTFTDDGAAIFGALTQQAAQAGPDSRLVFKIDDTMQSAVTVMEPLTGNEAVIVLSPDDDAQDIVDRLNGR</sequence>
<evidence type="ECO:0000313" key="4">
    <source>
        <dbReference type="Proteomes" id="UP000526083"/>
    </source>
</evidence>
<keyword evidence="4" id="KW-1185">Reference proteome</keyword>
<comment type="caution">
    <text evidence="3">The sequence shown here is derived from an EMBL/GenBank/DDBJ whole genome shotgun (WGS) entry which is preliminary data.</text>
</comment>
<feature type="chain" id="PRO_5031333061" evidence="1">
    <location>
        <begin position="26"/>
        <end position="162"/>
    </location>
</feature>
<evidence type="ECO:0000313" key="3">
    <source>
        <dbReference type="EMBL" id="MBA8815765.1"/>
    </source>
</evidence>
<organism evidence="3 4">
    <name type="scientific">Microbacterium halimionae</name>
    <dbReference type="NCBI Taxonomy" id="1526413"/>
    <lineage>
        <taxon>Bacteria</taxon>
        <taxon>Bacillati</taxon>
        <taxon>Actinomycetota</taxon>
        <taxon>Actinomycetes</taxon>
        <taxon>Micrococcales</taxon>
        <taxon>Microbacteriaceae</taxon>
        <taxon>Microbacterium</taxon>
    </lineage>
</organism>
<dbReference type="PROSITE" id="PS51257">
    <property type="entry name" value="PROKAR_LIPOPROTEIN"/>
    <property type="match status" value="1"/>
</dbReference>
<dbReference type="Proteomes" id="UP000526083">
    <property type="component" value="Unassembled WGS sequence"/>
</dbReference>
<name>A0A7W3JMZ0_9MICO</name>
<gene>
    <name evidence="3" type="ORF">FHX48_000817</name>
</gene>
<dbReference type="Gene3D" id="3.30.1360.200">
    <property type="match status" value="1"/>
</dbReference>
<dbReference type="Pfam" id="PF22599">
    <property type="entry name" value="SecDF_P1_head"/>
    <property type="match status" value="1"/>
</dbReference>
<dbReference type="AlphaFoldDB" id="A0A7W3JMZ0"/>
<dbReference type="RefSeq" id="WP_167048802.1">
    <property type="nucleotide sequence ID" value="NZ_JAAOZB010000002.1"/>
</dbReference>
<reference evidence="3 4" key="1">
    <citation type="submission" date="2020-07" db="EMBL/GenBank/DDBJ databases">
        <title>Sequencing the genomes of 1000 actinobacteria strains.</title>
        <authorList>
            <person name="Klenk H.-P."/>
        </authorList>
    </citation>
    <scope>NUCLEOTIDE SEQUENCE [LARGE SCALE GENOMIC DNA]</scope>
    <source>
        <strain evidence="3 4">DSM 27576</strain>
    </source>
</reference>
<proteinExistence type="predicted"/>
<protein>
    <submittedName>
        <fullName evidence="3">Preprotein translocase subunit SecD</fullName>
    </submittedName>
</protein>